<evidence type="ECO:0000259" key="1">
    <source>
        <dbReference type="Pfam" id="PF13391"/>
    </source>
</evidence>
<organism evidence="2 3">
    <name type="scientific">Marine Group I thaumarchaeote SCGC AAA799-N04</name>
    <dbReference type="NCBI Taxonomy" id="1502293"/>
    <lineage>
        <taxon>Archaea</taxon>
        <taxon>Nitrososphaerota</taxon>
        <taxon>Marine Group I</taxon>
    </lineage>
</organism>
<evidence type="ECO:0000313" key="3">
    <source>
        <dbReference type="Proteomes" id="UP000028059"/>
    </source>
</evidence>
<dbReference type="Proteomes" id="UP000028059">
    <property type="component" value="Unassembled WGS sequence"/>
</dbReference>
<reference evidence="2 3" key="1">
    <citation type="submission" date="2014-06" db="EMBL/GenBank/DDBJ databases">
        <authorList>
            <person name="Ngugi D.K."/>
            <person name="Blom J."/>
            <person name="Alam I."/>
            <person name="Rashid M."/>
            <person name="Ba Alawi W."/>
            <person name="Zhang G."/>
            <person name="Hikmawan T."/>
            <person name="Guan Y."/>
            <person name="Antunes A."/>
            <person name="Siam R."/>
            <person name="ElDorry H."/>
            <person name="Bajic V."/>
            <person name="Stingl U."/>
        </authorList>
    </citation>
    <scope>NUCLEOTIDE SEQUENCE [LARGE SCALE GENOMIC DNA]</scope>
    <source>
        <strain evidence="2">SCGC AAA799-N04</strain>
    </source>
</reference>
<name>A0A081RNW7_9ARCH</name>
<keyword evidence="3" id="KW-1185">Reference proteome</keyword>
<protein>
    <submittedName>
        <fullName evidence="2">HNH endonuclease protein</fullName>
    </submittedName>
</protein>
<dbReference type="Pfam" id="PF13391">
    <property type="entry name" value="HNH_2"/>
    <property type="match status" value="1"/>
</dbReference>
<dbReference type="EMBL" id="JOKN01000007">
    <property type="protein sequence ID" value="KEQ56890.1"/>
    <property type="molecule type" value="Genomic_DNA"/>
</dbReference>
<accession>A0A081RNW7</accession>
<dbReference type="GO" id="GO:0004519">
    <property type="term" value="F:endonuclease activity"/>
    <property type="evidence" value="ECO:0007669"/>
    <property type="project" value="UniProtKB-KW"/>
</dbReference>
<keyword evidence="2" id="KW-0255">Endonuclease</keyword>
<feature type="domain" description="HNH nuclease" evidence="1">
    <location>
        <begin position="16"/>
        <end position="61"/>
    </location>
</feature>
<keyword evidence="2" id="KW-0540">Nuclease</keyword>
<sequence>MDYRKTAQQHYRNHVCVWCGYGNPEVLEVAYVDHNNKNNKPSNLVFLCPTHHREYDLGLISTKMVLERRKFVETNPKADWSILIGGNLTKEELKKKLTESAKKAHRTRKLKEK</sequence>
<dbReference type="CDD" id="cd00085">
    <property type="entry name" value="HNHc"/>
    <property type="match status" value="1"/>
</dbReference>
<gene>
    <name evidence="2" type="ORF">AAA799N04_00560</name>
</gene>
<comment type="caution">
    <text evidence="2">The sequence shown here is derived from an EMBL/GenBank/DDBJ whole genome shotgun (WGS) entry which is preliminary data.</text>
</comment>
<dbReference type="InterPro" id="IPR003615">
    <property type="entry name" value="HNH_nuc"/>
</dbReference>
<evidence type="ECO:0000313" key="2">
    <source>
        <dbReference type="EMBL" id="KEQ56890.1"/>
    </source>
</evidence>
<dbReference type="AlphaFoldDB" id="A0A081RNW7"/>
<proteinExistence type="predicted"/>
<keyword evidence="2" id="KW-0378">Hydrolase</keyword>